<comment type="caution">
    <text evidence="4">The sequence shown here is derived from an EMBL/GenBank/DDBJ whole genome shotgun (WGS) entry which is preliminary data.</text>
</comment>
<dbReference type="AlphaFoldDB" id="A0A5C6ZXU2"/>
<dbReference type="Proteomes" id="UP000321367">
    <property type="component" value="Unassembled WGS sequence"/>
</dbReference>
<evidence type="ECO:0000259" key="3">
    <source>
        <dbReference type="Pfam" id="PF20693"/>
    </source>
</evidence>
<feature type="coiled-coil region" evidence="1">
    <location>
        <begin position="449"/>
        <end position="480"/>
    </location>
</feature>
<protein>
    <recommendedName>
        <fullName evidence="3">YobI-like P-loop NTPase domain-containing protein</fullName>
    </recommendedName>
</protein>
<feature type="transmembrane region" description="Helical" evidence="2">
    <location>
        <begin position="160"/>
        <end position="180"/>
    </location>
</feature>
<keyword evidence="5" id="KW-1185">Reference proteome</keyword>
<dbReference type="OrthoDB" id="1701659at2"/>
<keyword evidence="2" id="KW-1133">Transmembrane helix</keyword>
<evidence type="ECO:0000313" key="5">
    <source>
        <dbReference type="Proteomes" id="UP000321367"/>
    </source>
</evidence>
<dbReference type="SUPFAM" id="SSF52540">
    <property type="entry name" value="P-loop containing nucleoside triphosphate hydrolases"/>
    <property type="match status" value="1"/>
</dbReference>
<dbReference type="InterPro" id="IPR048428">
    <property type="entry name" value="YobI-NTPase"/>
</dbReference>
<keyword evidence="2" id="KW-0812">Transmembrane</keyword>
<accession>A0A5C6ZXU2</accession>
<sequence>MILSNNKFKETLLRILLWLNSPLERYISSLNSILSPQSKNLTPLSPTIIKDNTADSYLDSLKEAVQNDDISNIALAGPYGSGKSSIIKTFILRNKHLKILEISLASFKDSEHVHNFSKANENQDFQKLLELSILQQIIYHVKPSRLPDSRIKRIIHFSPWNLFFTSSLIILWVTSIFIIINNGFGKILNPVNWNYEKAPFLEGIMLFSIFFVGLFFLTPKIIRFLNNSKINRISLKGEIDIGKNVDESILNEHFDEVLYFFEKNHFDLIVIEDLDRFDNTQIFSKLREINSLINNSPSCSKKIKFLYAVRDDIFRGEERTKFFDLSIPVIPLINYSNSKAKLKENLQKPVLNLKAVNQNQETSSNAKTSFPIPTDEFIEEVSLFINDMRMLFNISNEYFIYRQTLTDIPDQDKLLALIIYKNMEPEDFNNLNLNTGKLYKFINQKADYIKGLQNEIDFKINKLLKENEDLTHTLSENLEELRSIYVGALLLTTGSPSPSYIDVDGTNINLSELHKEENFEKLRKASRIFGYGLNFQNQASRSSKEYKFDQFENKIHSSLTYEEREEKVKKLTDGKIEKNRKEITSFKNQKLKLSSTSLREILNTEGASKFLPENSDLKNEKLIIFFLRNGYIDEYYHNYISHFYDVDISQDEFKFLLNVINEMENDINQSLSHPKQLINRIPLRYFSQKSILNTNLLEYLLEDQTKYSEQIDSIVILISKTEENSIMFLENFIKNSSKSNILFSVIIKKWHSVWEFIENNNYDENTIRKFFQLILSNSNSEDIKILSNHSDLINFIESNKIGLEYFMAHPNLHVTKRIVTDLNLEFHNISILQKSDNIDFVDFLIENNRYKINIENINFVFQKINKSKSLIPLIGMQNLTCILNSKNDNFIEYIKSEISEYIEQVFFKLEGNTEESESTLKYLMDEEELTIFQKEDILLQSKNIIDNLCEIYDADSKELLLKTVHTKINWENVLDYYSAFGNPEKLPHPLVEFFQIEGVAETLSNLILIDTKTEDDFDIKYGLANAIINNQALKIDIYGNLMNSIKHKWENLEIENISKDQLVILINEHIIILSEDYFHSSKIHSPPLHLTLIQKNWDIYFENPNQYPLEKDEVLTILQNPQRTNLTNKIKFLESLEIDLLVSNKVLAEETISYFNKANRKTTPIFLEKLFKNSSNQNEKISLLNKNIENYSISQIRAIVGKLGGEPSRMVQSLKQAKIKNSTENLKLVKKLEELDIISSHTFFKDEEWIKVQAKK</sequence>
<dbReference type="InterPro" id="IPR027417">
    <property type="entry name" value="P-loop_NTPase"/>
</dbReference>
<dbReference type="RefSeq" id="WP_146930606.1">
    <property type="nucleotide sequence ID" value="NZ_CBCSHZ010000003.1"/>
</dbReference>
<name>A0A5C6ZXU2_9FLAO</name>
<dbReference type="EMBL" id="VORY01000003">
    <property type="protein sequence ID" value="TXD94911.1"/>
    <property type="molecule type" value="Genomic_DNA"/>
</dbReference>
<feature type="transmembrane region" description="Helical" evidence="2">
    <location>
        <begin position="200"/>
        <end position="222"/>
    </location>
</feature>
<keyword evidence="2" id="KW-0472">Membrane</keyword>
<reference evidence="4 5" key="1">
    <citation type="submission" date="2019-08" db="EMBL/GenBank/DDBJ databases">
        <title>Genome sequence of Gillisia hiemivivida IC154 (type strain).</title>
        <authorList>
            <person name="Bowman J.P."/>
        </authorList>
    </citation>
    <scope>NUCLEOTIDE SEQUENCE [LARGE SCALE GENOMIC DNA]</scope>
    <source>
        <strain evidence="4 5">IC154</strain>
    </source>
</reference>
<organism evidence="4 5">
    <name type="scientific">Gillisia hiemivivida</name>
    <dbReference type="NCBI Taxonomy" id="291190"/>
    <lineage>
        <taxon>Bacteria</taxon>
        <taxon>Pseudomonadati</taxon>
        <taxon>Bacteroidota</taxon>
        <taxon>Flavobacteriia</taxon>
        <taxon>Flavobacteriales</taxon>
        <taxon>Flavobacteriaceae</taxon>
        <taxon>Gillisia</taxon>
    </lineage>
</organism>
<gene>
    <name evidence="4" type="ORF">ES724_05435</name>
</gene>
<keyword evidence="1" id="KW-0175">Coiled coil</keyword>
<proteinExistence type="predicted"/>
<dbReference type="Pfam" id="PF20693">
    <property type="entry name" value="YobI-ATPase"/>
    <property type="match status" value="1"/>
</dbReference>
<feature type="domain" description="YobI-like P-loop NTPase" evidence="3">
    <location>
        <begin position="57"/>
        <end position="439"/>
    </location>
</feature>
<evidence type="ECO:0000256" key="2">
    <source>
        <dbReference type="SAM" id="Phobius"/>
    </source>
</evidence>
<evidence type="ECO:0000256" key="1">
    <source>
        <dbReference type="SAM" id="Coils"/>
    </source>
</evidence>
<evidence type="ECO:0000313" key="4">
    <source>
        <dbReference type="EMBL" id="TXD94911.1"/>
    </source>
</evidence>